<accession>A0ABD1CHY0</accession>
<reference evidence="1 2" key="1">
    <citation type="submission" date="2024-05" db="EMBL/GenBank/DDBJ databases">
        <title>Culex pipiens pipiens assembly and annotation.</title>
        <authorList>
            <person name="Alout H."/>
            <person name="Durand T."/>
        </authorList>
    </citation>
    <scope>NUCLEOTIDE SEQUENCE [LARGE SCALE GENOMIC DNA]</scope>
    <source>
        <strain evidence="1">HA-2024</strain>
        <tissue evidence="1">Whole body</tissue>
    </source>
</reference>
<dbReference type="EMBL" id="JBEHCU010011999">
    <property type="protein sequence ID" value="KAL1376012.1"/>
    <property type="molecule type" value="Genomic_DNA"/>
</dbReference>
<evidence type="ECO:0000313" key="2">
    <source>
        <dbReference type="Proteomes" id="UP001562425"/>
    </source>
</evidence>
<comment type="caution">
    <text evidence="1">The sequence shown here is derived from an EMBL/GenBank/DDBJ whole genome shotgun (WGS) entry which is preliminary data.</text>
</comment>
<keyword evidence="2" id="KW-1185">Reference proteome</keyword>
<gene>
    <name evidence="1" type="ORF">pipiens_020368</name>
</gene>
<dbReference type="Proteomes" id="UP001562425">
    <property type="component" value="Unassembled WGS sequence"/>
</dbReference>
<dbReference type="AlphaFoldDB" id="A0ABD1CHY0"/>
<protein>
    <submittedName>
        <fullName evidence="1">Uncharacterized protein</fullName>
    </submittedName>
</protein>
<sequence length="36" mass="4229">SWKGRKEKYNCICRQCACVPRVLLIGHNLCFNLFSK</sequence>
<proteinExistence type="predicted"/>
<feature type="non-terminal residue" evidence="1">
    <location>
        <position position="36"/>
    </location>
</feature>
<organism evidence="1 2">
    <name type="scientific">Culex pipiens pipiens</name>
    <name type="common">Northern house mosquito</name>
    <dbReference type="NCBI Taxonomy" id="38569"/>
    <lineage>
        <taxon>Eukaryota</taxon>
        <taxon>Metazoa</taxon>
        <taxon>Ecdysozoa</taxon>
        <taxon>Arthropoda</taxon>
        <taxon>Hexapoda</taxon>
        <taxon>Insecta</taxon>
        <taxon>Pterygota</taxon>
        <taxon>Neoptera</taxon>
        <taxon>Endopterygota</taxon>
        <taxon>Diptera</taxon>
        <taxon>Nematocera</taxon>
        <taxon>Culicoidea</taxon>
        <taxon>Culicidae</taxon>
        <taxon>Culicinae</taxon>
        <taxon>Culicini</taxon>
        <taxon>Culex</taxon>
        <taxon>Culex</taxon>
    </lineage>
</organism>
<evidence type="ECO:0000313" key="1">
    <source>
        <dbReference type="EMBL" id="KAL1376012.1"/>
    </source>
</evidence>
<name>A0ABD1CHY0_CULPP</name>
<feature type="non-terminal residue" evidence="1">
    <location>
        <position position="1"/>
    </location>
</feature>